<sequence>MERSTHFLTIASIQDFPRLDYLINLPRHVQITLAFEASVNHLKEDYYKDLNENLPDFQIGMHATKPDIYICKLITEEEIITNQSFFVQCAKDYRKLGEELMSLFITKKKLKVDEDFLFLVLNQLKDRKNQSGKVGDWKYFLHGFHCHFQHIKTRQEIEVPIMFGKEFGDLDPYFFSLYIKSTPEYQPLPVTIIDNFDDGERILQVMLRLGLLERINSNLEHHTGLVIRDRNKIEVKIFKPDDDFEIPMPQSRLSRFFQFLKF</sequence>
<comment type="caution">
    <text evidence="2">The sequence shown here is derived from an EMBL/GenBank/DDBJ whole genome shotgun (WGS) entry which is preliminary data.</text>
</comment>
<dbReference type="InterPro" id="IPR054191">
    <property type="entry name" value="DUF6896"/>
</dbReference>
<name>A0ABU7R0B4_9FLAO</name>
<keyword evidence="3" id="KW-1185">Reference proteome</keyword>
<evidence type="ECO:0000313" key="2">
    <source>
        <dbReference type="EMBL" id="MEE6128251.1"/>
    </source>
</evidence>
<evidence type="ECO:0000313" key="3">
    <source>
        <dbReference type="Proteomes" id="UP001350005"/>
    </source>
</evidence>
<protein>
    <recommendedName>
        <fullName evidence="1">DUF6896 domain-containing protein</fullName>
    </recommendedName>
</protein>
<dbReference type="Pfam" id="PF21837">
    <property type="entry name" value="DUF6896"/>
    <property type="match status" value="1"/>
</dbReference>
<feature type="domain" description="DUF6896" evidence="1">
    <location>
        <begin position="86"/>
        <end position="215"/>
    </location>
</feature>
<organism evidence="2 3">
    <name type="scientific">Chryseobacterium arthrosphaerae</name>
    <dbReference type="NCBI Taxonomy" id="651561"/>
    <lineage>
        <taxon>Bacteria</taxon>
        <taxon>Pseudomonadati</taxon>
        <taxon>Bacteroidota</taxon>
        <taxon>Flavobacteriia</taxon>
        <taxon>Flavobacteriales</taxon>
        <taxon>Weeksellaceae</taxon>
        <taxon>Chryseobacterium group</taxon>
        <taxon>Chryseobacterium</taxon>
    </lineage>
</organism>
<reference evidence="2 3" key="1">
    <citation type="submission" date="2024-01" db="EMBL/GenBank/DDBJ databases">
        <title>Whole genome of Chryseobacterium arthrosphaerae NNCa 2741.</title>
        <authorList>
            <person name="Boriskina E.V."/>
            <person name="Gordinskaya N.A."/>
            <person name="Kropotov V.S."/>
            <person name="Alekseeva A.E."/>
            <person name="Makhova M.A."/>
            <person name="Kryazhev D.V."/>
            <person name="Shkurkina I.S."/>
        </authorList>
    </citation>
    <scope>NUCLEOTIDE SEQUENCE [LARGE SCALE GENOMIC DNA]</scope>
    <source>
        <strain evidence="2 3">NNCa 2741</strain>
    </source>
</reference>
<evidence type="ECO:0000259" key="1">
    <source>
        <dbReference type="Pfam" id="PF21837"/>
    </source>
</evidence>
<proteinExistence type="predicted"/>
<dbReference type="RefSeq" id="WP_241308945.1">
    <property type="nucleotide sequence ID" value="NZ_JAKYXJ010000001.1"/>
</dbReference>
<dbReference type="EMBL" id="JAZGJU010000025">
    <property type="protein sequence ID" value="MEE6128251.1"/>
    <property type="molecule type" value="Genomic_DNA"/>
</dbReference>
<gene>
    <name evidence="2" type="ORF">V2E39_12735</name>
</gene>
<dbReference type="Proteomes" id="UP001350005">
    <property type="component" value="Unassembled WGS sequence"/>
</dbReference>
<accession>A0ABU7R0B4</accession>